<dbReference type="Gene3D" id="3.40.190.10">
    <property type="entry name" value="Periplasmic binding protein-like II"/>
    <property type="match status" value="1"/>
</dbReference>
<evidence type="ECO:0000256" key="2">
    <source>
        <dbReference type="ARBA" id="ARBA00005695"/>
    </source>
</evidence>
<feature type="domain" description="Solute-binding protein family 5" evidence="6">
    <location>
        <begin position="98"/>
        <end position="442"/>
    </location>
</feature>
<name>A0ABU6F4A7_9ACTN</name>
<evidence type="ECO:0000313" key="7">
    <source>
        <dbReference type="EMBL" id="MEB8337756.1"/>
    </source>
</evidence>
<keyword evidence="3" id="KW-0813">Transport</keyword>
<dbReference type="InterPro" id="IPR006311">
    <property type="entry name" value="TAT_signal"/>
</dbReference>
<accession>A0ABU6F4A7</accession>
<feature type="chain" id="PRO_5047456060" evidence="5">
    <location>
        <begin position="30"/>
        <end position="541"/>
    </location>
</feature>
<dbReference type="InterPro" id="IPR039424">
    <property type="entry name" value="SBP_5"/>
</dbReference>
<comment type="subcellular location">
    <subcellularLocation>
        <location evidence="1">Cell envelope</location>
    </subcellularLocation>
</comment>
<gene>
    <name evidence="7" type="ORF">OKJ99_09585</name>
</gene>
<protein>
    <submittedName>
        <fullName evidence="7">ABC transporter substrate-binding protein</fullName>
    </submittedName>
</protein>
<dbReference type="EMBL" id="JAOZYC010000075">
    <property type="protein sequence ID" value="MEB8337756.1"/>
    <property type="molecule type" value="Genomic_DNA"/>
</dbReference>
<keyword evidence="8" id="KW-1185">Reference proteome</keyword>
<dbReference type="InterPro" id="IPR000914">
    <property type="entry name" value="SBP_5_dom"/>
</dbReference>
<dbReference type="PIRSF" id="PIRSF002741">
    <property type="entry name" value="MppA"/>
    <property type="match status" value="1"/>
</dbReference>
<feature type="signal peptide" evidence="5">
    <location>
        <begin position="1"/>
        <end position="29"/>
    </location>
</feature>
<organism evidence="7 8">
    <name type="scientific">Streptomyces endophyticus</name>
    <dbReference type="NCBI Taxonomy" id="714166"/>
    <lineage>
        <taxon>Bacteria</taxon>
        <taxon>Bacillati</taxon>
        <taxon>Actinomycetota</taxon>
        <taxon>Actinomycetes</taxon>
        <taxon>Kitasatosporales</taxon>
        <taxon>Streptomycetaceae</taxon>
        <taxon>Streptomyces</taxon>
    </lineage>
</organism>
<evidence type="ECO:0000256" key="3">
    <source>
        <dbReference type="ARBA" id="ARBA00022448"/>
    </source>
</evidence>
<reference evidence="7 8" key="1">
    <citation type="submission" date="2022-10" db="EMBL/GenBank/DDBJ databases">
        <authorList>
            <person name="Xie J."/>
            <person name="Shen N."/>
        </authorList>
    </citation>
    <scope>NUCLEOTIDE SEQUENCE [LARGE SCALE GENOMIC DNA]</scope>
    <source>
        <strain evidence="7 8">YIM65594</strain>
    </source>
</reference>
<dbReference type="SUPFAM" id="SSF53850">
    <property type="entry name" value="Periplasmic binding protein-like II"/>
    <property type="match status" value="1"/>
</dbReference>
<dbReference type="InterPro" id="IPR030678">
    <property type="entry name" value="Peptide/Ni-bd"/>
</dbReference>
<dbReference type="PANTHER" id="PTHR30290">
    <property type="entry name" value="PERIPLASMIC BINDING COMPONENT OF ABC TRANSPORTER"/>
    <property type="match status" value="1"/>
</dbReference>
<sequence>MPHHKPAPRATGRRTFLAAALAAMLTTTACSVSGPTVPTSGGKRPFTVNWASSLSSLDPAFVCPGDDNSFASNFYGRLVKLSTTKSGGVTSADPDPGKVRPDLATGWKVSDGGRTYTFKLRPGEKFANGHPLDAAAVKYSIDRTLTMGACGSLSLQLGITKPGLVTGVEAPDSTTVVLRLRSANPAILYSLAQSRGSIYDPKEIEAHGGVRRNAPNQWLQSHTASSSGPYVLAEYVPNNHAILKRNPHYYGKPALEPTIRVNFNPSVSTLLLQAENRQADVTVGLPPQSVDRLNKDDCCTVVSAPSATPVTVSLNYEDRLTGNADFRRALTYAIPYKGIIKAVAYGYGDSYYGPLVPGMAGYRRGLEPALSYDPARAKRLLAASGAKSPTLRLMINPSSPGSSELAAVLQSSWQAIGVRVDIDAKPPTDFSTLFNDGTYQAGLLFENSTPIGGYELRKKLTCGSEFNNQHICIPGTTRLLNKLSRTADATEQQPIVDELVRKWRARSPTIVLYRARFTAVLGPQVKHFSYAANLRFSEWGR</sequence>
<dbReference type="Proteomes" id="UP001354931">
    <property type="component" value="Unassembled WGS sequence"/>
</dbReference>
<dbReference type="RefSeq" id="WP_326015430.1">
    <property type="nucleotide sequence ID" value="NZ_JAOZYC010000075.1"/>
</dbReference>
<evidence type="ECO:0000256" key="1">
    <source>
        <dbReference type="ARBA" id="ARBA00004196"/>
    </source>
</evidence>
<comment type="caution">
    <text evidence="7">The sequence shown here is derived from an EMBL/GenBank/DDBJ whole genome shotgun (WGS) entry which is preliminary data.</text>
</comment>
<dbReference type="Pfam" id="PF00496">
    <property type="entry name" value="SBP_bac_5"/>
    <property type="match status" value="1"/>
</dbReference>
<dbReference type="PROSITE" id="PS51257">
    <property type="entry name" value="PROKAR_LIPOPROTEIN"/>
    <property type="match status" value="1"/>
</dbReference>
<comment type="similarity">
    <text evidence="2">Belongs to the bacterial solute-binding protein 5 family.</text>
</comment>
<keyword evidence="4 5" id="KW-0732">Signal</keyword>
<evidence type="ECO:0000313" key="8">
    <source>
        <dbReference type="Proteomes" id="UP001354931"/>
    </source>
</evidence>
<dbReference type="CDD" id="cd08512">
    <property type="entry name" value="PBP2_NikA_DppA_OppA_like_7"/>
    <property type="match status" value="1"/>
</dbReference>
<evidence type="ECO:0000256" key="4">
    <source>
        <dbReference type="ARBA" id="ARBA00022729"/>
    </source>
</evidence>
<proteinExistence type="inferred from homology"/>
<dbReference type="Gene3D" id="3.10.105.10">
    <property type="entry name" value="Dipeptide-binding Protein, Domain 3"/>
    <property type="match status" value="1"/>
</dbReference>
<evidence type="ECO:0000256" key="5">
    <source>
        <dbReference type="SAM" id="SignalP"/>
    </source>
</evidence>
<evidence type="ECO:0000259" key="6">
    <source>
        <dbReference type="Pfam" id="PF00496"/>
    </source>
</evidence>
<dbReference type="PANTHER" id="PTHR30290:SF10">
    <property type="entry name" value="PERIPLASMIC OLIGOPEPTIDE-BINDING PROTEIN-RELATED"/>
    <property type="match status" value="1"/>
</dbReference>
<dbReference type="PROSITE" id="PS51318">
    <property type="entry name" value="TAT"/>
    <property type="match status" value="1"/>
</dbReference>